<dbReference type="InterPro" id="IPR020323">
    <property type="entry name" value="DUF2716"/>
</dbReference>
<reference evidence="2" key="1">
    <citation type="journal article" date="2019" name="Int. J. Syst. Evol. Microbiol.">
        <title>The Global Catalogue of Microorganisms (GCM) 10K type strain sequencing project: providing services to taxonomists for standard genome sequencing and annotation.</title>
        <authorList>
            <consortium name="The Broad Institute Genomics Platform"/>
            <consortium name="The Broad Institute Genome Sequencing Center for Infectious Disease"/>
            <person name="Wu L."/>
            <person name="Ma J."/>
        </authorList>
    </citation>
    <scope>NUCLEOTIDE SEQUENCE [LARGE SCALE GENOMIC DNA]</scope>
    <source>
        <strain evidence="2">JCM 4816</strain>
    </source>
</reference>
<accession>A0ABW1G2E2</accession>
<sequence length="178" mass="19850">MTIDALRRLGRAESSEVWDRFDAAFSFRPSIVDFPGIREPAPSVTWNLASVQTRPGGGERPAFVEVVEDALAACTPPGQCLFILDWQHTSYALRPDLPPTDMFLPHALEGRARPGWPRSPYPHGDYCIFLSEDFTFGSFGHPWEPSLCLFGEALLDAVSPRLEPLLPDVLRRNGKTVK</sequence>
<organism evidence="1 2">
    <name type="scientific">Streptacidiphilus monticola</name>
    <dbReference type="NCBI Taxonomy" id="2161674"/>
    <lineage>
        <taxon>Bacteria</taxon>
        <taxon>Bacillati</taxon>
        <taxon>Actinomycetota</taxon>
        <taxon>Actinomycetes</taxon>
        <taxon>Kitasatosporales</taxon>
        <taxon>Streptomycetaceae</taxon>
        <taxon>Streptacidiphilus</taxon>
    </lineage>
</organism>
<proteinExistence type="predicted"/>
<dbReference type="RefSeq" id="WP_380583445.1">
    <property type="nucleotide sequence ID" value="NZ_JBHSQJ010000058.1"/>
</dbReference>
<dbReference type="Pfam" id="PF10898">
    <property type="entry name" value="DUF2716"/>
    <property type="match status" value="1"/>
</dbReference>
<dbReference type="Proteomes" id="UP001596174">
    <property type="component" value="Unassembled WGS sequence"/>
</dbReference>
<gene>
    <name evidence="1" type="ORF">ACFP3V_14650</name>
</gene>
<evidence type="ECO:0000313" key="2">
    <source>
        <dbReference type="Proteomes" id="UP001596174"/>
    </source>
</evidence>
<keyword evidence="2" id="KW-1185">Reference proteome</keyword>
<dbReference type="EMBL" id="JBHSQJ010000058">
    <property type="protein sequence ID" value="MFC5908448.1"/>
    <property type="molecule type" value="Genomic_DNA"/>
</dbReference>
<comment type="caution">
    <text evidence="1">The sequence shown here is derived from an EMBL/GenBank/DDBJ whole genome shotgun (WGS) entry which is preliminary data.</text>
</comment>
<name>A0ABW1G2E2_9ACTN</name>
<evidence type="ECO:0000313" key="1">
    <source>
        <dbReference type="EMBL" id="MFC5908448.1"/>
    </source>
</evidence>
<protein>
    <submittedName>
        <fullName evidence="1">DUF2716 domain-containing protein</fullName>
    </submittedName>
</protein>